<dbReference type="Proteomes" id="UP001059836">
    <property type="component" value="Chromosome"/>
</dbReference>
<keyword evidence="3" id="KW-1185">Reference proteome</keyword>
<accession>A0ABX6IG65</accession>
<evidence type="ECO:0000256" key="1">
    <source>
        <dbReference type="SAM" id="SignalP"/>
    </source>
</evidence>
<evidence type="ECO:0000313" key="2">
    <source>
        <dbReference type="EMBL" id="QHN34364.1"/>
    </source>
</evidence>
<organism evidence="2 3">
    <name type="scientific">Gordonia pseudamarae</name>
    <dbReference type="NCBI Taxonomy" id="2831662"/>
    <lineage>
        <taxon>Bacteria</taxon>
        <taxon>Bacillati</taxon>
        <taxon>Actinomycetota</taxon>
        <taxon>Actinomycetes</taxon>
        <taxon>Mycobacteriales</taxon>
        <taxon>Gordoniaceae</taxon>
        <taxon>Gordonia</taxon>
    </lineage>
</organism>
<reference evidence="2" key="1">
    <citation type="journal article" date="2021" name="Nat. Microbiol.">
        <title>Cocultivation of an ultrasmall environmental parasitic bacterium with lytic ability against bacteria associated with wastewater foams.</title>
        <authorList>
            <person name="Batinovic S."/>
            <person name="Rose J.J.A."/>
            <person name="Ratcliffe J."/>
            <person name="Seviour R.J."/>
            <person name="Petrovski S."/>
        </authorList>
    </citation>
    <scope>NUCLEOTIDE SEQUENCE</scope>
    <source>
        <strain evidence="2">CON9</strain>
    </source>
</reference>
<feature type="signal peptide" evidence="1">
    <location>
        <begin position="1"/>
        <end position="25"/>
    </location>
</feature>
<protein>
    <recommendedName>
        <fullName evidence="4">Pyridine nucleotide-disulfide oxidoreductase</fullName>
    </recommendedName>
</protein>
<dbReference type="RefSeq" id="WP_213247397.1">
    <property type="nucleotide sequence ID" value="NZ_CP045806.1"/>
</dbReference>
<evidence type="ECO:0008006" key="4">
    <source>
        <dbReference type="Google" id="ProtNLM"/>
    </source>
</evidence>
<dbReference type="PROSITE" id="PS51257">
    <property type="entry name" value="PROKAR_LIPOPROTEIN"/>
    <property type="match status" value="1"/>
</dbReference>
<evidence type="ECO:0000313" key="3">
    <source>
        <dbReference type="Proteomes" id="UP001059836"/>
    </source>
</evidence>
<proteinExistence type="predicted"/>
<name>A0ABX6IG65_9ACTN</name>
<sequence>MRKNTVLIRASVGCAALAAVGFVAACGGGGDDRVGKATDATIGECITISGGGDKETKVDVDKASCDPGDRLTFYAASVIKEGEKCANENYSTLTFDDKSKLCITPNFVAGECYQIPMGSGILADYQKVACAAAPKEGSAIFKATTRTDGEPTCEGTQLAISYEIPIKVGYCLLKQGQA</sequence>
<keyword evidence="1" id="KW-0732">Signal</keyword>
<gene>
    <name evidence="2" type="ORF">GII31_05100</name>
</gene>
<feature type="chain" id="PRO_5046090951" description="Pyridine nucleotide-disulfide oxidoreductase" evidence="1">
    <location>
        <begin position="26"/>
        <end position="178"/>
    </location>
</feature>
<dbReference type="EMBL" id="CP045809">
    <property type="protein sequence ID" value="QHN34364.1"/>
    <property type="molecule type" value="Genomic_DNA"/>
</dbReference>